<dbReference type="GeneID" id="59351847"/>
<protein>
    <submittedName>
        <fullName evidence="1">Uncharacterized protein</fullName>
    </submittedName>
</protein>
<evidence type="ECO:0000313" key="2">
    <source>
        <dbReference type="Proteomes" id="UP000636479"/>
    </source>
</evidence>
<dbReference type="Proteomes" id="UP000636479">
    <property type="component" value="Unassembled WGS sequence"/>
</dbReference>
<accession>A0A8H6S4Z7</accession>
<keyword evidence="2" id="KW-1185">Reference proteome</keyword>
<dbReference type="OrthoDB" id="2745898at2759"/>
<gene>
    <name evidence="1" type="ORF">MIND_01286100</name>
</gene>
<dbReference type="RefSeq" id="XP_037214537.1">
    <property type="nucleotide sequence ID" value="XM_037369331.1"/>
</dbReference>
<organism evidence="1 2">
    <name type="scientific">Mycena indigotica</name>
    <dbReference type="NCBI Taxonomy" id="2126181"/>
    <lineage>
        <taxon>Eukaryota</taxon>
        <taxon>Fungi</taxon>
        <taxon>Dikarya</taxon>
        <taxon>Basidiomycota</taxon>
        <taxon>Agaricomycotina</taxon>
        <taxon>Agaricomycetes</taxon>
        <taxon>Agaricomycetidae</taxon>
        <taxon>Agaricales</taxon>
        <taxon>Marasmiineae</taxon>
        <taxon>Mycenaceae</taxon>
        <taxon>Mycena</taxon>
    </lineage>
</organism>
<comment type="caution">
    <text evidence="1">The sequence shown here is derived from an EMBL/GenBank/DDBJ whole genome shotgun (WGS) entry which is preliminary data.</text>
</comment>
<proteinExistence type="predicted"/>
<dbReference type="AlphaFoldDB" id="A0A8H6S4Z7"/>
<sequence length="436" mass="48703">MQFDALPPELVDLVLQHVEDGQDSSLKACASVSKRLRLAAQRRLFESLQIMPPERRWPPWTPKEAVAELDAVLASSPELTSCVRRLTLSTAADSAGQWAVTDVSGPIARLDRLRMLVIACDTAYGHPCPWADIHTATKTALATRLALATMRELELRAVPLAGLCELLTLMPARDPELCAPLRLARLSMSMWEGDIIGPQLRRPPFRIVPDSLMLYVTPLSPLKERLADVIDLSALRHLQVRVKTPADEEFVQDTLLSHTTRTLAHLWIKLEHFSFDKYTNTPPAGTLTLDALPALHTLELCLAVPWDSDMSFQVLGGSHTSTWLRNTLARIAAASSPIRRLLLWVRVEPNIAGETSRSLEKVLVDAFEPLVPLLRTWAHARFEPALTVRLHLPDDVDEVDPDMRTDALDIVRDVFGELDNSIVVEEEVPCAMRRRI</sequence>
<reference evidence="1" key="1">
    <citation type="submission" date="2020-05" db="EMBL/GenBank/DDBJ databases">
        <title>Mycena genomes resolve the evolution of fungal bioluminescence.</title>
        <authorList>
            <person name="Tsai I.J."/>
        </authorList>
    </citation>
    <scope>NUCLEOTIDE SEQUENCE</scope>
    <source>
        <strain evidence="1">171206Taipei</strain>
    </source>
</reference>
<name>A0A8H6S4Z7_9AGAR</name>
<evidence type="ECO:0000313" key="1">
    <source>
        <dbReference type="EMBL" id="KAF7291415.1"/>
    </source>
</evidence>
<dbReference type="EMBL" id="JACAZF010000013">
    <property type="protein sequence ID" value="KAF7291415.1"/>
    <property type="molecule type" value="Genomic_DNA"/>
</dbReference>